<evidence type="ECO:0000313" key="2">
    <source>
        <dbReference type="Proteomes" id="UP000828941"/>
    </source>
</evidence>
<keyword evidence="2" id="KW-1185">Reference proteome</keyword>
<dbReference type="EMBL" id="CM039437">
    <property type="protein sequence ID" value="KAI4308248.1"/>
    <property type="molecule type" value="Genomic_DNA"/>
</dbReference>
<dbReference type="Proteomes" id="UP000828941">
    <property type="component" value="Chromosome 12"/>
</dbReference>
<accession>A0ACB9LGH7</accession>
<reference evidence="1 2" key="1">
    <citation type="journal article" date="2022" name="DNA Res.">
        <title>Chromosomal-level genome assembly of the orchid tree Bauhinia variegata (Leguminosae; Cercidoideae) supports the allotetraploid origin hypothesis of Bauhinia.</title>
        <authorList>
            <person name="Zhong Y."/>
            <person name="Chen Y."/>
            <person name="Zheng D."/>
            <person name="Pang J."/>
            <person name="Liu Y."/>
            <person name="Luo S."/>
            <person name="Meng S."/>
            <person name="Qian L."/>
            <person name="Wei D."/>
            <person name="Dai S."/>
            <person name="Zhou R."/>
        </authorList>
    </citation>
    <scope>NUCLEOTIDE SEQUENCE [LARGE SCALE GENOMIC DNA]</scope>
    <source>
        <strain evidence="1">BV-YZ2020</strain>
    </source>
</reference>
<sequence>MDQRLPDAAKLGDIVELQNILQEDPLVLEEVSVIPFAQTPLHVAALAGKDDFVEEIIKLMPSFAKEINEKGLSPMHIACAKGYCEIVSELLKLKLDVNLCLFKYKHGRTPLHYAIIKGKVDVVKMLISDYPQSVEEVTAQNETVLHLAVKGNQFTALKVLIEKLLGELNKFNMLLCAKDKEGNTVSELAETISQPEVRDLLKENGLTGAGNAKVSGVTQEKGDGNGILMELLVPNMLEENDTKITIHGDDHQLVVDKSKKKTLKGLSNEVKHIVLIVATVLTNMTYQAGLSPPETILKERAKLNTPCHFKKQYIFSLLGSFQACPAADFYIFMICNTAGFLASLSMIIYLSPEEFQGPSASWCCFVSWGLFYGLCC</sequence>
<organism evidence="1 2">
    <name type="scientific">Bauhinia variegata</name>
    <name type="common">Purple orchid tree</name>
    <name type="synonym">Phanera variegata</name>
    <dbReference type="NCBI Taxonomy" id="167791"/>
    <lineage>
        <taxon>Eukaryota</taxon>
        <taxon>Viridiplantae</taxon>
        <taxon>Streptophyta</taxon>
        <taxon>Embryophyta</taxon>
        <taxon>Tracheophyta</taxon>
        <taxon>Spermatophyta</taxon>
        <taxon>Magnoliopsida</taxon>
        <taxon>eudicotyledons</taxon>
        <taxon>Gunneridae</taxon>
        <taxon>Pentapetalae</taxon>
        <taxon>rosids</taxon>
        <taxon>fabids</taxon>
        <taxon>Fabales</taxon>
        <taxon>Fabaceae</taxon>
        <taxon>Cercidoideae</taxon>
        <taxon>Cercideae</taxon>
        <taxon>Bauhiniinae</taxon>
        <taxon>Bauhinia</taxon>
    </lineage>
</organism>
<evidence type="ECO:0000313" key="1">
    <source>
        <dbReference type="EMBL" id="KAI4308248.1"/>
    </source>
</evidence>
<name>A0ACB9LGH7_BAUVA</name>
<protein>
    <submittedName>
        <fullName evidence="1">Uncharacterized protein</fullName>
    </submittedName>
</protein>
<proteinExistence type="predicted"/>
<comment type="caution">
    <text evidence="1">The sequence shown here is derived from an EMBL/GenBank/DDBJ whole genome shotgun (WGS) entry which is preliminary data.</text>
</comment>
<gene>
    <name evidence="1" type="ORF">L6164_031342</name>
</gene>